<evidence type="ECO:0000313" key="2">
    <source>
        <dbReference type="EMBL" id="PKQ70938.1"/>
    </source>
</evidence>
<feature type="transmembrane region" description="Helical" evidence="1">
    <location>
        <begin position="12"/>
        <end position="29"/>
    </location>
</feature>
<name>A0A2N3IKY5_9BACT</name>
<keyword evidence="1" id="KW-1133">Transmembrane helix</keyword>
<dbReference type="EMBL" id="NKXO01000001">
    <property type="protein sequence ID" value="PKQ70938.1"/>
    <property type="molecule type" value="Genomic_DNA"/>
</dbReference>
<dbReference type="AlphaFoldDB" id="A0A2N3IKY5"/>
<dbReference type="Proteomes" id="UP000233387">
    <property type="component" value="Unassembled WGS sequence"/>
</dbReference>
<sequence length="42" mass="4845">MIDFRMTETIAYAFFIGLGVVSFAIGFWLQKAENNRKKQSQS</sequence>
<protein>
    <submittedName>
        <fullName evidence="2">Uncharacterized protein</fullName>
    </submittedName>
</protein>
<reference evidence="2 3" key="1">
    <citation type="submission" date="2017-06" db="EMBL/GenBank/DDBJ databases">
        <title>Raineya orbicola gen. nov., sp. nov. a slightly thermophilic bacterium of the phylum Bacteroidetes and the description of Raineyaceae fam. nov.</title>
        <authorList>
            <person name="Albuquerque L."/>
            <person name="Polonia A.R.M."/>
            <person name="Barroso C."/>
            <person name="Froufe H.J.C."/>
            <person name="Lage O."/>
            <person name="Lobo-Da-Cunha A."/>
            <person name="Egas C."/>
            <person name="Da Costa M.S."/>
        </authorList>
    </citation>
    <scope>NUCLEOTIDE SEQUENCE [LARGE SCALE GENOMIC DNA]</scope>
    <source>
        <strain evidence="2 3">SPSPC-11</strain>
    </source>
</reference>
<comment type="caution">
    <text evidence="2">The sequence shown here is derived from an EMBL/GenBank/DDBJ whole genome shotgun (WGS) entry which is preliminary data.</text>
</comment>
<organism evidence="2 3">
    <name type="scientific">Raineya orbicola</name>
    <dbReference type="NCBI Taxonomy" id="2016530"/>
    <lineage>
        <taxon>Bacteria</taxon>
        <taxon>Pseudomonadati</taxon>
        <taxon>Bacteroidota</taxon>
        <taxon>Cytophagia</taxon>
        <taxon>Cytophagales</taxon>
        <taxon>Raineyaceae</taxon>
        <taxon>Raineya</taxon>
    </lineage>
</organism>
<dbReference type="RefSeq" id="WP_262502148.1">
    <property type="nucleotide sequence ID" value="NZ_NKXO01000001.1"/>
</dbReference>
<gene>
    <name evidence="2" type="ORF">Rain11_0079</name>
</gene>
<keyword evidence="1" id="KW-0812">Transmembrane</keyword>
<accession>A0A2N3IKY5</accession>
<proteinExistence type="predicted"/>
<keyword evidence="3" id="KW-1185">Reference proteome</keyword>
<keyword evidence="1" id="KW-0472">Membrane</keyword>
<evidence type="ECO:0000313" key="3">
    <source>
        <dbReference type="Proteomes" id="UP000233387"/>
    </source>
</evidence>
<evidence type="ECO:0000256" key="1">
    <source>
        <dbReference type="SAM" id="Phobius"/>
    </source>
</evidence>